<organism evidence="2 3">
    <name type="scientific">Nostoc punctiforme (strain ATCC 29133 / PCC 73102)</name>
    <dbReference type="NCBI Taxonomy" id="63737"/>
    <lineage>
        <taxon>Bacteria</taxon>
        <taxon>Bacillati</taxon>
        <taxon>Cyanobacteriota</taxon>
        <taxon>Cyanophyceae</taxon>
        <taxon>Nostocales</taxon>
        <taxon>Nostocaceae</taxon>
        <taxon>Nostoc</taxon>
    </lineage>
</organism>
<dbReference type="STRING" id="63737.Npun_F4573"/>
<evidence type="ECO:0000259" key="1">
    <source>
        <dbReference type="Pfam" id="PF20530"/>
    </source>
</evidence>
<dbReference type="Proteomes" id="UP000001191">
    <property type="component" value="Chromosome"/>
</dbReference>
<evidence type="ECO:0000313" key="2">
    <source>
        <dbReference type="EMBL" id="ACC82933.1"/>
    </source>
</evidence>
<keyword evidence="3" id="KW-1185">Reference proteome</keyword>
<dbReference type="InterPro" id="IPR046633">
    <property type="entry name" value="DUF6745"/>
</dbReference>
<name>B2IWS7_NOSP7</name>
<proteinExistence type="predicted"/>
<dbReference type="EMBL" id="CP001037">
    <property type="protein sequence ID" value="ACC82933.1"/>
    <property type="molecule type" value="Genomic_DNA"/>
</dbReference>
<dbReference type="eggNOG" id="COG4886">
    <property type="taxonomic scope" value="Bacteria"/>
</dbReference>
<accession>B2IWS7</accession>
<dbReference type="KEGG" id="npu:Npun_F4573"/>
<evidence type="ECO:0000313" key="3">
    <source>
        <dbReference type="Proteomes" id="UP000001191"/>
    </source>
</evidence>
<protein>
    <recommendedName>
        <fullName evidence="1">DUF6745 domain-containing protein</fullName>
    </recommendedName>
</protein>
<gene>
    <name evidence="2" type="ordered locus">Npun_F4573</name>
</gene>
<reference evidence="2 3" key="2">
    <citation type="journal article" date="2013" name="Plant Physiol.">
        <title>A Nostoc punctiforme Sugar Transporter Necessary to Establish a Cyanobacterium-Plant Symbiosis.</title>
        <authorList>
            <person name="Ekman M."/>
            <person name="Picossi S."/>
            <person name="Campbell E.L."/>
            <person name="Meeks J.C."/>
            <person name="Flores E."/>
        </authorList>
    </citation>
    <scope>NUCLEOTIDE SEQUENCE [LARGE SCALE GENOMIC DNA]</scope>
    <source>
        <strain evidence="3">ATCC 29133 / PCC 73102</strain>
    </source>
</reference>
<reference evidence="3" key="1">
    <citation type="submission" date="2008-04" db="EMBL/GenBank/DDBJ databases">
        <title>Complete sequence of chromosome of Nostoc punctiforme ATCC 29133.</title>
        <authorList>
            <consortium name="US DOE Joint Genome Institute"/>
            <person name="Copeland A."/>
            <person name="Lucas S."/>
            <person name="Lapidus A."/>
            <person name="Glavina del Rio T."/>
            <person name="Dalin E."/>
            <person name="Tice H."/>
            <person name="Pitluck S."/>
            <person name="Chain P."/>
            <person name="Malfatti S."/>
            <person name="Shin M."/>
            <person name="Vergez L."/>
            <person name="Schmutz J."/>
            <person name="Larimer F."/>
            <person name="Land M."/>
            <person name="Hauser L."/>
            <person name="Kyrpides N."/>
            <person name="Kim E."/>
            <person name="Meeks J.C."/>
            <person name="Elhai J."/>
            <person name="Campbell E.L."/>
            <person name="Thiel T."/>
            <person name="Longmire J."/>
            <person name="Potts M."/>
            <person name="Atlas R."/>
        </authorList>
    </citation>
    <scope>NUCLEOTIDE SEQUENCE [LARGE SCALE GENOMIC DNA]</scope>
    <source>
        <strain evidence="3">ATCC 29133 / PCC 73102</strain>
    </source>
</reference>
<dbReference type="HOGENOM" id="CLU_054754_0_0_3"/>
<dbReference type="PhylomeDB" id="B2IWS7"/>
<dbReference type="AlphaFoldDB" id="B2IWS7"/>
<dbReference type="RefSeq" id="WP_012410893.1">
    <property type="nucleotide sequence ID" value="NC_010628.1"/>
</dbReference>
<feature type="domain" description="DUF6745" evidence="1">
    <location>
        <begin position="163"/>
        <end position="344"/>
    </location>
</feature>
<dbReference type="EnsemblBacteria" id="ACC82933">
    <property type="protein sequence ID" value="ACC82933"/>
    <property type="gene ID" value="Npun_F4573"/>
</dbReference>
<sequence>MSLIEKLTPEQEALISVYREKWRAIALSTERIDKEKAAEVVKAAYTAIGKQQPEIIFCDSPYAGLKIILKKRNNKLNSNNINLNNNLISYISTALVNKSSKILYQLDKQVIRQLTIFRLDFIISEYVFEKKSKFKIQPKMNLDRLWLKSQKLASDCCWLDFYISVLNCSYSKIRWKTLQSLSRFCGWISPFENLCIICDRPLHLRFDNENRLHAEGEPAIEFTDGYSLYSYHGVTLPEKYGKIHPQQWQAEWLLTEENAELRRVLIQGIGYARICQELQAIELDTWQEYTLLKIDADVDEESIHLLKMTCPSISFIHALRVPPNMKSAREAIRWVNWDVDPEEFGVQT</sequence>
<dbReference type="Pfam" id="PF20530">
    <property type="entry name" value="DUF6745"/>
    <property type="match status" value="1"/>
</dbReference>